<evidence type="ECO:0000256" key="1">
    <source>
        <dbReference type="SAM" id="MobiDB-lite"/>
    </source>
</evidence>
<dbReference type="InterPro" id="IPR011990">
    <property type="entry name" value="TPR-like_helical_dom_sf"/>
</dbReference>
<feature type="chain" id="PRO_5031176483" evidence="2">
    <location>
        <begin position="26"/>
        <end position="284"/>
    </location>
</feature>
<keyword evidence="2" id="KW-0732">Signal</keyword>
<dbReference type="Gene3D" id="1.25.40.10">
    <property type="entry name" value="Tetratricopeptide repeat domain"/>
    <property type="match status" value="1"/>
</dbReference>
<feature type="region of interest" description="Disordered" evidence="1">
    <location>
        <begin position="70"/>
        <end position="97"/>
    </location>
</feature>
<feature type="compositionally biased region" description="Basic residues" evidence="1">
    <location>
        <begin position="88"/>
        <end position="97"/>
    </location>
</feature>
<proteinExistence type="predicted"/>
<protein>
    <submittedName>
        <fullName evidence="3">Uncharacterized protein</fullName>
    </submittedName>
</protein>
<sequence>MVASARRIAFVALASIAVIGSNCRGFTPLSSPVSTKSPPMTTCADTRSCQGTAPSQTPATTKLSFALSNDDGLAPDSQRGTSCERLPSKSKGRARSVHLRDRRRQWVDRSLSYYSTISRENFRRSRGQLPAHHDTLEERRRTYYLAQDHYFALWKIKNGHFDHAETIYRRAINDIKNHEGGCDNAKLAVSTLLLALLLQRKGDIKATRSVFLQFFKVAVLENQDEEKECACSAKVLQAYALFEMRRGYGKKSLEIVEQAVRLDSELKPVLEWKQFREVMGELRQ</sequence>
<name>A0A7R9ZG82_9STRA</name>
<evidence type="ECO:0000256" key="2">
    <source>
        <dbReference type="SAM" id="SignalP"/>
    </source>
</evidence>
<feature type="signal peptide" evidence="2">
    <location>
        <begin position="1"/>
        <end position="25"/>
    </location>
</feature>
<dbReference type="EMBL" id="HBED01045620">
    <property type="protein sequence ID" value="CAD8324536.1"/>
    <property type="molecule type" value="Transcribed_RNA"/>
</dbReference>
<accession>A0A7R9ZG82</accession>
<reference evidence="3" key="1">
    <citation type="submission" date="2021-01" db="EMBL/GenBank/DDBJ databases">
        <authorList>
            <person name="Corre E."/>
            <person name="Pelletier E."/>
            <person name="Niang G."/>
            <person name="Scheremetjew M."/>
            <person name="Finn R."/>
            <person name="Kale V."/>
            <person name="Holt S."/>
            <person name="Cochrane G."/>
            <person name="Meng A."/>
            <person name="Brown T."/>
            <person name="Cohen L."/>
        </authorList>
    </citation>
    <scope>NUCLEOTIDE SEQUENCE</scope>
    <source>
        <strain evidence="3">CCMP147</strain>
    </source>
</reference>
<dbReference type="SUPFAM" id="SSF48452">
    <property type="entry name" value="TPR-like"/>
    <property type="match status" value="1"/>
</dbReference>
<organism evidence="3">
    <name type="scientific">Pseudictyota dubia</name>
    <dbReference type="NCBI Taxonomy" id="2749911"/>
    <lineage>
        <taxon>Eukaryota</taxon>
        <taxon>Sar</taxon>
        <taxon>Stramenopiles</taxon>
        <taxon>Ochrophyta</taxon>
        <taxon>Bacillariophyta</taxon>
        <taxon>Mediophyceae</taxon>
        <taxon>Biddulphiophycidae</taxon>
        <taxon>Eupodiscales</taxon>
        <taxon>Odontellaceae</taxon>
        <taxon>Pseudictyota</taxon>
    </lineage>
</organism>
<evidence type="ECO:0000313" key="3">
    <source>
        <dbReference type="EMBL" id="CAD8324536.1"/>
    </source>
</evidence>
<dbReference type="AlphaFoldDB" id="A0A7R9ZG82"/>
<gene>
    <name evidence="3" type="ORF">TDUB1175_LOCUS22956</name>
</gene>